<name>A0A382ULU1_9ZZZZ</name>
<organism evidence="1">
    <name type="scientific">marine metagenome</name>
    <dbReference type="NCBI Taxonomy" id="408172"/>
    <lineage>
        <taxon>unclassified sequences</taxon>
        <taxon>metagenomes</taxon>
        <taxon>ecological metagenomes</taxon>
    </lineage>
</organism>
<proteinExistence type="predicted"/>
<protein>
    <submittedName>
        <fullName evidence="1">Uncharacterized protein</fullName>
    </submittedName>
</protein>
<accession>A0A382ULU1</accession>
<reference evidence="1" key="1">
    <citation type="submission" date="2018-05" db="EMBL/GenBank/DDBJ databases">
        <authorList>
            <person name="Lanie J.A."/>
            <person name="Ng W.-L."/>
            <person name="Kazmierczak K.M."/>
            <person name="Andrzejewski T.M."/>
            <person name="Davidsen T.M."/>
            <person name="Wayne K.J."/>
            <person name="Tettelin H."/>
            <person name="Glass J.I."/>
            <person name="Rusch D."/>
            <person name="Podicherti R."/>
            <person name="Tsui H.-C.T."/>
            <person name="Winkler M.E."/>
        </authorList>
    </citation>
    <scope>NUCLEOTIDE SEQUENCE</scope>
</reference>
<dbReference type="EMBL" id="UINC01145229">
    <property type="protein sequence ID" value="SVD35234.1"/>
    <property type="molecule type" value="Genomic_DNA"/>
</dbReference>
<evidence type="ECO:0000313" key="1">
    <source>
        <dbReference type="EMBL" id="SVD35234.1"/>
    </source>
</evidence>
<gene>
    <name evidence="1" type="ORF">METZ01_LOCUS388088</name>
</gene>
<sequence>MPTTHFETVLYGFLMLQILLIKLCGGTNWEVALSASAMNPR</sequence>
<dbReference type="AlphaFoldDB" id="A0A382ULU1"/>